<organism evidence="2 3">
    <name type="scientific">Pleuronectes platessa</name>
    <name type="common">European plaice</name>
    <dbReference type="NCBI Taxonomy" id="8262"/>
    <lineage>
        <taxon>Eukaryota</taxon>
        <taxon>Metazoa</taxon>
        <taxon>Chordata</taxon>
        <taxon>Craniata</taxon>
        <taxon>Vertebrata</taxon>
        <taxon>Euteleostomi</taxon>
        <taxon>Actinopterygii</taxon>
        <taxon>Neopterygii</taxon>
        <taxon>Teleostei</taxon>
        <taxon>Neoteleostei</taxon>
        <taxon>Acanthomorphata</taxon>
        <taxon>Carangaria</taxon>
        <taxon>Pleuronectiformes</taxon>
        <taxon>Pleuronectoidei</taxon>
        <taxon>Pleuronectidae</taxon>
        <taxon>Pleuronectes</taxon>
    </lineage>
</organism>
<sequence>MSLWLLLHLTGADSGPFLSLSPRTDLGAALDGVGGGSLRRKIAMHVNPGVHRSNKLWQWMLSDFKHPLPPADCLTPPVQHMAGGEPKLRQDDGTTLKPQEASCESG</sequence>
<evidence type="ECO:0000313" key="3">
    <source>
        <dbReference type="Proteomes" id="UP001153269"/>
    </source>
</evidence>
<dbReference type="AlphaFoldDB" id="A0A9N7YMW0"/>
<evidence type="ECO:0000313" key="2">
    <source>
        <dbReference type="EMBL" id="CAB1437606.1"/>
    </source>
</evidence>
<keyword evidence="3" id="KW-1185">Reference proteome</keyword>
<comment type="caution">
    <text evidence="2">The sequence shown here is derived from an EMBL/GenBank/DDBJ whole genome shotgun (WGS) entry which is preliminary data.</text>
</comment>
<gene>
    <name evidence="2" type="ORF">PLEPLA_LOCUS25644</name>
</gene>
<dbReference type="EMBL" id="CADEAL010002046">
    <property type="protein sequence ID" value="CAB1437606.1"/>
    <property type="molecule type" value="Genomic_DNA"/>
</dbReference>
<dbReference type="Proteomes" id="UP001153269">
    <property type="component" value="Unassembled WGS sequence"/>
</dbReference>
<feature type="region of interest" description="Disordered" evidence="1">
    <location>
        <begin position="78"/>
        <end position="106"/>
    </location>
</feature>
<proteinExistence type="predicted"/>
<name>A0A9N7YMW0_PLEPL</name>
<evidence type="ECO:0000256" key="1">
    <source>
        <dbReference type="SAM" id="MobiDB-lite"/>
    </source>
</evidence>
<protein>
    <submittedName>
        <fullName evidence="2">Uncharacterized protein</fullName>
    </submittedName>
</protein>
<reference evidence="2" key="1">
    <citation type="submission" date="2020-03" db="EMBL/GenBank/DDBJ databases">
        <authorList>
            <person name="Weist P."/>
        </authorList>
    </citation>
    <scope>NUCLEOTIDE SEQUENCE</scope>
</reference>
<accession>A0A9N7YMW0</accession>